<evidence type="ECO:0000313" key="2">
    <source>
        <dbReference type="EMBL" id="KAF0911866.1"/>
    </source>
</evidence>
<comment type="caution">
    <text evidence="2">The sequence shown here is derived from an EMBL/GenBank/DDBJ whole genome shotgun (WGS) entry which is preliminary data.</text>
</comment>
<protein>
    <submittedName>
        <fullName evidence="2">Uncharacterized protein</fullName>
    </submittedName>
</protein>
<keyword evidence="3" id="KW-1185">Reference proteome</keyword>
<reference evidence="2 3" key="1">
    <citation type="submission" date="2019-11" db="EMBL/GenBank/DDBJ databases">
        <title>Whole genome sequence of Oryza granulata.</title>
        <authorList>
            <person name="Li W."/>
        </authorList>
    </citation>
    <scope>NUCLEOTIDE SEQUENCE [LARGE SCALE GENOMIC DNA]</scope>
    <source>
        <strain evidence="3">cv. Menghai</strain>
        <tissue evidence="2">Leaf</tissue>
    </source>
</reference>
<dbReference type="Proteomes" id="UP000479710">
    <property type="component" value="Unassembled WGS sequence"/>
</dbReference>
<feature type="region of interest" description="Disordered" evidence="1">
    <location>
        <begin position="45"/>
        <end position="82"/>
    </location>
</feature>
<dbReference type="AlphaFoldDB" id="A0A6G1DHG1"/>
<evidence type="ECO:0000313" key="3">
    <source>
        <dbReference type="Proteomes" id="UP000479710"/>
    </source>
</evidence>
<proteinExistence type="predicted"/>
<evidence type="ECO:0000256" key="1">
    <source>
        <dbReference type="SAM" id="MobiDB-lite"/>
    </source>
</evidence>
<name>A0A6G1DHG1_9ORYZ</name>
<accession>A0A6G1DHG1</accession>
<dbReference type="EMBL" id="SPHZ02000006">
    <property type="protein sequence ID" value="KAF0911866.1"/>
    <property type="molecule type" value="Genomic_DNA"/>
</dbReference>
<organism evidence="2 3">
    <name type="scientific">Oryza meyeriana var. granulata</name>
    <dbReference type="NCBI Taxonomy" id="110450"/>
    <lineage>
        <taxon>Eukaryota</taxon>
        <taxon>Viridiplantae</taxon>
        <taxon>Streptophyta</taxon>
        <taxon>Embryophyta</taxon>
        <taxon>Tracheophyta</taxon>
        <taxon>Spermatophyta</taxon>
        <taxon>Magnoliopsida</taxon>
        <taxon>Liliopsida</taxon>
        <taxon>Poales</taxon>
        <taxon>Poaceae</taxon>
        <taxon>BOP clade</taxon>
        <taxon>Oryzoideae</taxon>
        <taxon>Oryzeae</taxon>
        <taxon>Oryzinae</taxon>
        <taxon>Oryza</taxon>
        <taxon>Oryza meyeriana</taxon>
    </lineage>
</organism>
<gene>
    <name evidence="2" type="ORF">E2562_012347</name>
</gene>
<sequence>MQAEDAPKRPLLLLHVEIEWRRRNPFTAFSLDLMAKADDMGRRTAAGGMRQAGGLEDAGRQMASSIHHHRRRWTLDSRAQGN</sequence>